<accession>A0A812LNN8</accession>
<evidence type="ECO:0000256" key="1">
    <source>
        <dbReference type="ARBA" id="ARBA00022527"/>
    </source>
</evidence>
<keyword evidence="3" id="KW-0547">Nucleotide-binding</keyword>
<organism evidence="9 10">
    <name type="scientific">Symbiodinium natans</name>
    <dbReference type="NCBI Taxonomy" id="878477"/>
    <lineage>
        <taxon>Eukaryota</taxon>
        <taxon>Sar</taxon>
        <taxon>Alveolata</taxon>
        <taxon>Dinophyceae</taxon>
        <taxon>Suessiales</taxon>
        <taxon>Symbiodiniaceae</taxon>
        <taxon>Symbiodinium</taxon>
    </lineage>
</organism>
<evidence type="ECO:0000256" key="4">
    <source>
        <dbReference type="ARBA" id="ARBA00022777"/>
    </source>
</evidence>
<evidence type="ECO:0000256" key="7">
    <source>
        <dbReference type="SAM" id="SignalP"/>
    </source>
</evidence>
<evidence type="ECO:0000259" key="8">
    <source>
        <dbReference type="PROSITE" id="PS50011"/>
    </source>
</evidence>
<gene>
    <name evidence="9" type="primary">Rps6ka1</name>
    <name evidence="9" type="ORF">SNAT2548_LOCUS11392</name>
</gene>
<dbReference type="PROSITE" id="PS00108">
    <property type="entry name" value="PROTEIN_KINASE_ST"/>
    <property type="match status" value="2"/>
</dbReference>
<dbReference type="OrthoDB" id="6764942at2759"/>
<dbReference type="InterPro" id="IPR011009">
    <property type="entry name" value="Kinase-like_dom_sf"/>
</dbReference>
<protein>
    <submittedName>
        <fullName evidence="9">Rps6ka1 protein</fullName>
    </submittedName>
</protein>
<dbReference type="Gene3D" id="1.10.510.10">
    <property type="entry name" value="Transferase(Phosphotransferase) domain 1"/>
    <property type="match status" value="2"/>
</dbReference>
<reference evidence="9" key="1">
    <citation type="submission" date="2021-02" db="EMBL/GenBank/DDBJ databases">
        <authorList>
            <person name="Dougan E. K."/>
            <person name="Rhodes N."/>
            <person name="Thang M."/>
            <person name="Chan C."/>
        </authorList>
    </citation>
    <scope>NUCLEOTIDE SEQUENCE</scope>
</reference>
<keyword evidence="10" id="KW-1185">Reference proteome</keyword>
<evidence type="ECO:0000256" key="2">
    <source>
        <dbReference type="ARBA" id="ARBA00022679"/>
    </source>
</evidence>
<dbReference type="SMART" id="SM00220">
    <property type="entry name" value="S_TKc"/>
    <property type="match status" value="2"/>
</dbReference>
<feature type="domain" description="Protein kinase" evidence="8">
    <location>
        <begin position="400"/>
        <end position="657"/>
    </location>
</feature>
<feature type="compositionally biased region" description="Low complexity" evidence="6">
    <location>
        <begin position="621"/>
        <end position="640"/>
    </location>
</feature>
<feature type="region of interest" description="Disordered" evidence="6">
    <location>
        <begin position="614"/>
        <end position="643"/>
    </location>
</feature>
<dbReference type="Proteomes" id="UP000604046">
    <property type="component" value="Unassembled WGS sequence"/>
</dbReference>
<dbReference type="PROSITE" id="PS50011">
    <property type="entry name" value="PROTEIN_KINASE_DOM"/>
    <property type="match status" value="2"/>
</dbReference>
<dbReference type="GO" id="GO:0004674">
    <property type="term" value="F:protein serine/threonine kinase activity"/>
    <property type="evidence" value="ECO:0007669"/>
    <property type="project" value="UniProtKB-KW"/>
</dbReference>
<dbReference type="PANTHER" id="PTHR24353">
    <property type="entry name" value="CYCLIC NUCLEOTIDE-DEPENDENT PROTEIN KINASE"/>
    <property type="match status" value="1"/>
</dbReference>
<dbReference type="InterPro" id="IPR008271">
    <property type="entry name" value="Ser/Thr_kinase_AS"/>
</dbReference>
<evidence type="ECO:0000256" key="6">
    <source>
        <dbReference type="SAM" id="MobiDB-lite"/>
    </source>
</evidence>
<keyword evidence="7" id="KW-0732">Signal</keyword>
<sequence>MGFLETVILSALHASLLCPVCSSATIALLDHEEEKRRQRWADFVFVPANLDAGSASPPQSLEACRGLDLQSELGPAAMASKRELGSGAFGDVTLHEEDGKSYALKTISHQLLKHRQLEAAAQVEREALEICQGHPCIVRFYGHVESVANTVLVMEVLQDLVGVYTSASLWGNPAVVREHVACVAEALSYMHSKQIMHRDVKPKNMLLDARGCCKLCDFGSAKLCSGRAYSFVGTAEYMAPEMVRKTGHTAAVDWWGLGCVLFELLSGQGLFSGRRDEVFSSIDRGVSETAFADLAFESASELVQGLCAQMPHLRLPMMNGGIDNIKTQSWYADFLWPNFVVEKVQLGMLICLHQTALPTLLVTSRESRIPRKSGASGGQTSSSFLQTWMPAQRLLRRVWKLVVDSIFNPSLGPQQWLRNVNWEVVRLVMSHCEEDGKSYALKTISHQLLKHRQLEAAAQVEREALEICQGHPCIVRFYGHVESVANTVLVMEVLQDLVGVYTSASLWGNPAVREHVACVAEALSYMHSKQIMHRDVKPKNMLLDARGCCNFGSAKLCSGRAYSFVGTAEYMAPEMVRKTHCCEAASCPEGLCIESASETRHQMALPTLLVTSRESRIPPQASSSSSQASCNASASSAGSAGRTKAQAKFLERVLKKA</sequence>
<dbReference type="Pfam" id="PF00069">
    <property type="entry name" value="Pkinase"/>
    <property type="match status" value="2"/>
</dbReference>
<dbReference type="EMBL" id="CAJNDS010001019">
    <property type="protein sequence ID" value="CAE7244192.1"/>
    <property type="molecule type" value="Genomic_DNA"/>
</dbReference>
<evidence type="ECO:0000313" key="10">
    <source>
        <dbReference type="Proteomes" id="UP000604046"/>
    </source>
</evidence>
<dbReference type="SUPFAM" id="SSF56112">
    <property type="entry name" value="Protein kinase-like (PK-like)"/>
    <property type="match status" value="2"/>
</dbReference>
<dbReference type="InterPro" id="IPR000719">
    <property type="entry name" value="Prot_kinase_dom"/>
</dbReference>
<keyword evidence="1" id="KW-0723">Serine/threonine-protein kinase</keyword>
<feature type="chain" id="PRO_5032808270" evidence="7">
    <location>
        <begin position="24"/>
        <end position="657"/>
    </location>
</feature>
<comment type="caution">
    <text evidence="9">The sequence shown here is derived from an EMBL/GenBank/DDBJ whole genome shotgun (WGS) entry which is preliminary data.</text>
</comment>
<dbReference type="Gene3D" id="3.30.200.20">
    <property type="entry name" value="Phosphorylase Kinase, domain 1"/>
    <property type="match status" value="2"/>
</dbReference>
<proteinExistence type="predicted"/>
<evidence type="ECO:0000256" key="5">
    <source>
        <dbReference type="ARBA" id="ARBA00022840"/>
    </source>
</evidence>
<dbReference type="AlphaFoldDB" id="A0A812LNN8"/>
<feature type="signal peptide" evidence="7">
    <location>
        <begin position="1"/>
        <end position="23"/>
    </location>
</feature>
<keyword evidence="5" id="KW-0067">ATP-binding</keyword>
<evidence type="ECO:0000313" key="9">
    <source>
        <dbReference type="EMBL" id="CAE7244192.1"/>
    </source>
</evidence>
<keyword evidence="4" id="KW-0418">Kinase</keyword>
<evidence type="ECO:0000256" key="3">
    <source>
        <dbReference type="ARBA" id="ARBA00022741"/>
    </source>
</evidence>
<feature type="domain" description="Protein kinase" evidence="8">
    <location>
        <begin position="78"/>
        <end position="331"/>
    </location>
</feature>
<keyword evidence="2" id="KW-0808">Transferase</keyword>
<dbReference type="GO" id="GO:0005524">
    <property type="term" value="F:ATP binding"/>
    <property type="evidence" value="ECO:0007669"/>
    <property type="project" value="UniProtKB-KW"/>
</dbReference>
<name>A0A812LNN8_9DINO</name>